<dbReference type="Pfam" id="PF01436">
    <property type="entry name" value="NHL"/>
    <property type="match status" value="1"/>
</dbReference>
<dbReference type="PANTHER" id="PTHR13833">
    <property type="match status" value="1"/>
</dbReference>
<dbReference type="OrthoDB" id="342730at2759"/>
<keyword evidence="3" id="KW-0472">Membrane</keyword>
<evidence type="ECO:0000313" key="5">
    <source>
        <dbReference type="Proteomes" id="UP000189703"/>
    </source>
</evidence>
<proteinExistence type="predicted"/>
<dbReference type="Proteomes" id="UP000189703">
    <property type="component" value="Unplaced"/>
</dbReference>
<organism evidence="5 6">
    <name type="scientific">Nelumbo nucifera</name>
    <name type="common">Sacred lotus</name>
    <dbReference type="NCBI Taxonomy" id="4432"/>
    <lineage>
        <taxon>Eukaryota</taxon>
        <taxon>Viridiplantae</taxon>
        <taxon>Streptophyta</taxon>
        <taxon>Embryophyta</taxon>
        <taxon>Tracheophyta</taxon>
        <taxon>Spermatophyta</taxon>
        <taxon>Magnoliopsida</taxon>
        <taxon>Proteales</taxon>
        <taxon>Nelumbonaceae</taxon>
        <taxon>Nelumbo</taxon>
    </lineage>
</organism>
<dbReference type="RefSeq" id="XP_010271981.1">
    <property type="nucleotide sequence ID" value="XM_010273679.2"/>
</dbReference>
<feature type="chain" id="PRO_5010577395" evidence="4">
    <location>
        <begin position="23"/>
        <end position="395"/>
    </location>
</feature>
<dbReference type="SUPFAM" id="SSF101898">
    <property type="entry name" value="NHL repeat"/>
    <property type="match status" value="1"/>
</dbReference>
<dbReference type="OMA" id="MFRINTV"/>
<keyword evidence="5" id="KW-1185">Reference proteome</keyword>
<protein>
    <submittedName>
        <fullName evidence="6">Uncharacterized protein LOC104607907 isoform X1</fullName>
    </submittedName>
</protein>
<evidence type="ECO:0000256" key="1">
    <source>
        <dbReference type="ARBA" id="ARBA00022737"/>
    </source>
</evidence>
<reference evidence="6" key="1">
    <citation type="submission" date="2025-08" db="UniProtKB">
        <authorList>
            <consortium name="RefSeq"/>
        </authorList>
    </citation>
    <scope>IDENTIFICATION</scope>
</reference>
<evidence type="ECO:0000256" key="4">
    <source>
        <dbReference type="SAM" id="SignalP"/>
    </source>
</evidence>
<sequence length="395" mass="43614">MAMLLHLLLLVILCLASNRVTSELVLEEGYTVSTILDGNKLRVNPSSVLPRPGTHDLIILDSSGNAFYTVSSPFSQDCEVRQLAGNGSRGFSDGDSVSAMFSHPRSFAVDLKGNIYVADRSNHAIRKISKSGVTTIAGGYSKGPGKMDGPAQSASFSEDFELIFISERCSLLISDRGNRLVREMILKHEDCAHSQLKLGSTWVWALGLGIACLLSLAMWLAAHRFLARDVFSPHCFSKTWKHCQIILGTQVVIIFSDIRSAVASSTPWAFLLRLAGLIQSHVCLIFKIHKVENQKICREPVYSLDLDVSCHHQLSKEQILADQLKDMISFDGEPDTSMVLKEDLQKGDEEHENSDVSTYDGGILDGMIQAAIMDFTRQESPSERSLSAGWIVKRR</sequence>
<keyword evidence="4" id="KW-0732">Signal</keyword>
<dbReference type="Gene3D" id="2.120.10.30">
    <property type="entry name" value="TolB, C-terminal domain"/>
    <property type="match status" value="1"/>
</dbReference>
<evidence type="ECO:0000256" key="3">
    <source>
        <dbReference type="SAM" id="Phobius"/>
    </source>
</evidence>
<name>A0A1U8AVG7_NELNU</name>
<gene>
    <name evidence="6" type="primary">LOC104607907</name>
</gene>
<dbReference type="InParanoid" id="A0A1U8AVG7"/>
<feature type="signal peptide" evidence="4">
    <location>
        <begin position="1"/>
        <end position="22"/>
    </location>
</feature>
<accession>A0A1U8AVG7</accession>
<dbReference type="KEGG" id="nnu:104607907"/>
<keyword evidence="3" id="KW-1133">Transmembrane helix</keyword>
<dbReference type="AlphaFoldDB" id="A0A1U8AVG7"/>
<evidence type="ECO:0000313" key="6">
    <source>
        <dbReference type="RefSeq" id="XP_010271981.1"/>
    </source>
</evidence>
<dbReference type="InterPro" id="IPR001258">
    <property type="entry name" value="NHL_repeat"/>
</dbReference>
<dbReference type="PROSITE" id="PS51125">
    <property type="entry name" value="NHL"/>
    <property type="match status" value="1"/>
</dbReference>
<dbReference type="FunCoup" id="A0A1U8AVG7">
    <property type="interactions" value="458"/>
</dbReference>
<dbReference type="PANTHER" id="PTHR13833:SF71">
    <property type="entry name" value="NHL DOMAIN-CONTAINING PROTEIN"/>
    <property type="match status" value="1"/>
</dbReference>
<dbReference type="eggNOG" id="ENOG502QQTE">
    <property type="taxonomic scope" value="Eukaryota"/>
</dbReference>
<feature type="repeat" description="NHL" evidence="2">
    <location>
        <begin position="101"/>
        <end position="131"/>
    </location>
</feature>
<feature type="transmembrane region" description="Helical" evidence="3">
    <location>
        <begin position="202"/>
        <end position="222"/>
    </location>
</feature>
<keyword evidence="1" id="KW-0677">Repeat</keyword>
<dbReference type="GeneID" id="104607907"/>
<keyword evidence="3" id="KW-0812">Transmembrane</keyword>
<evidence type="ECO:0000256" key="2">
    <source>
        <dbReference type="PROSITE-ProRule" id="PRU00504"/>
    </source>
</evidence>
<dbReference type="InterPro" id="IPR011042">
    <property type="entry name" value="6-blade_b-propeller_TolB-like"/>
</dbReference>